<feature type="transmembrane region" description="Helical" evidence="11">
    <location>
        <begin position="173"/>
        <end position="192"/>
    </location>
</feature>
<feature type="transmembrane region" description="Helical" evidence="11">
    <location>
        <begin position="80"/>
        <end position="102"/>
    </location>
</feature>
<dbReference type="Gene3D" id="6.10.140.1330">
    <property type="match status" value="1"/>
</dbReference>
<evidence type="ECO:0000256" key="5">
    <source>
        <dbReference type="ARBA" id="ARBA00022692"/>
    </source>
</evidence>
<sequence>MALFESLLLLLLLAIVSLQLSRRLRVPYPAMLAVAGIGVAMLPGAPHIALDPHLVMALFIAPAILNAAFDFPPRTLRRHWLPLVALAVVAVLLTTAAVAWVGVAFAGLPLAAAVALGAIVAPPDAAAAAAMLDRDGMPRTTATVLKGESLLNDAVALLVFSAALRFVEAGDEVLAVVPQIALAIPGGLVFGIAMGRIAAVVQPLLAGTLGGIALQFVWTFATWIFAERLGLSAILAIVAAAMTVAHYDRQSARDRVHAFVAWDFVVFVLNVLAFLFIGLEARTIVLALDGPQLRHAAAFAGLVLATVIGVRIVWTLIYNRLVQPVYRRLGRGDAPTLKQGIVASWCGMRGMVTLGVALALPASFPQRDLVVLAALAVVLGTLVIQGATLEPLIRLLRFPPDDSHGEALMRTRERLADVACAVLADRDDRAARTVRDELDAERREAHADPARLADIDKLRLATIRARREALETLRRDGDVDDDVYIELQQELDLSEIAALRRKAFDLANG</sequence>
<feature type="transmembrane region" description="Helical" evidence="11">
    <location>
        <begin position="297"/>
        <end position="319"/>
    </location>
</feature>
<organism evidence="13 14">
    <name type="scientific">Tahibacter soli</name>
    <dbReference type="NCBI Taxonomy" id="2983605"/>
    <lineage>
        <taxon>Bacteria</taxon>
        <taxon>Pseudomonadati</taxon>
        <taxon>Pseudomonadota</taxon>
        <taxon>Gammaproteobacteria</taxon>
        <taxon>Lysobacterales</taxon>
        <taxon>Rhodanobacteraceae</taxon>
        <taxon>Tahibacter</taxon>
    </lineage>
</organism>
<keyword evidence="4" id="KW-1003">Cell membrane</keyword>
<evidence type="ECO:0000256" key="8">
    <source>
        <dbReference type="ARBA" id="ARBA00023065"/>
    </source>
</evidence>
<feature type="domain" description="Cation/H+ exchanger transmembrane" evidence="12">
    <location>
        <begin position="11"/>
        <end position="393"/>
    </location>
</feature>
<comment type="caution">
    <text evidence="13">The sequence shown here is derived from an EMBL/GenBank/DDBJ whole genome shotgun (WGS) entry which is preliminary data.</text>
</comment>
<feature type="transmembrane region" description="Helical" evidence="11">
    <location>
        <begin position="229"/>
        <end position="247"/>
    </location>
</feature>
<name>A0A9X3YIZ3_9GAMM</name>
<evidence type="ECO:0000256" key="7">
    <source>
        <dbReference type="ARBA" id="ARBA00023053"/>
    </source>
</evidence>
<evidence type="ECO:0000256" key="1">
    <source>
        <dbReference type="ARBA" id="ARBA00004651"/>
    </source>
</evidence>
<dbReference type="PANTHER" id="PTHR10110:SF86">
    <property type="entry name" value="SODIUM_HYDROGEN EXCHANGER 7"/>
    <property type="match status" value="1"/>
</dbReference>
<protein>
    <submittedName>
        <fullName evidence="13">Cation:proton antiporter</fullName>
    </submittedName>
</protein>
<feature type="transmembrane region" description="Helical" evidence="11">
    <location>
        <begin position="108"/>
        <end position="129"/>
    </location>
</feature>
<evidence type="ECO:0000313" key="13">
    <source>
        <dbReference type="EMBL" id="MDC8012070.1"/>
    </source>
</evidence>
<dbReference type="InterPro" id="IPR006153">
    <property type="entry name" value="Cation/H_exchanger_TM"/>
</dbReference>
<keyword evidence="3" id="KW-0050">Antiport</keyword>
<keyword evidence="14" id="KW-1185">Reference proteome</keyword>
<dbReference type="Proteomes" id="UP001139971">
    <property type="component" value="Unassembled WGS sequence"/>
</dbReference>
<accession>A0A9X3YIZ3</accession>
<keyword evidence="10" id="KW-0739">Sodium transport</keyword>
<evidence type="ECO:0000256" key="4">
    <source>
        <dbReference type="ARBA" id="ARBA00022475"/>
    </source>
</evidence>
<evidence type="ECO:0000256" key="3">
    <source>
        <dbReference type="ARBA" id="ARBA00022449"/>
    </source>
</evidence>
<feature type="transmembrane region" description="Helical" evidence="11">
    <location>
        <begin position="204"/>
        <end position="223"/>
    </location>
</feature>
<feature type="transmembrane region" description="Helical" evidence="11">
    <location>
        <begin position="259"/>
        <end position="277"/>
    </location>
</feature>
<dbReference type="RefSeq" id="WP_263543330.1">
    <property type="nucleotide sequence ID" value="NZ_JAOVZO020000003.1"/>
</dbReference>
<keyword evidence="2" id="KW-0813">Transport</keyword>
<comment type="subcellular location">
    <subcellularLocation>
        <location evidence="1">Cell membrane</location>
        <topology evidence="1">Multi-pass membrane protein</topology>
    </subcellularLocation>
</comment>
<keyword evidence="7" id="KW-0915">Sodium</keyword>
<evidence type="ECO:0000256" key="6">
    <source>
        <dbReference type="ARBA" id="ARBA00022989"/>
    </source>
</evidence>
<dbReference type="GO" id="GO:0005886">
    <property type="term" value="C:plasma membrane"/>
    <property type="evidence" value="ECO:0007669"/>
    <property type="project" value="UniProtKB-SubCell"/>
</dbReference>
<dbReference type="Pfam" id="PF00999">
    <property type="entry name" value="Na_H_Exchanger"/>
    <property type="match status" value="1"/>
</dbReference>
<dbReference type="GO" id="GO:0051453">
    <property type="term" value="P:regulation of intracellular pH"/>
    <property type="evidence" value="ECO:0007669"/>
    <property type="project" value="TreeGrafter"/>
</dbReference>
<evidence type="ECO:0000259" key="12">
    <source>
        <dbReference type="Pfam" id="PF00999"/>
    </source>
</evidence>
<evidence type="ECO:0000256" key="10">
    <source>
        <dbReference type="ARBA" id="ARBA00023201"/>
    </source>
</evidence>
<gene>
    <name evidence="13" type="ORF">OD750_005870</name>
</gene>
<evidence type="ECO:0000256" key="2">
    <source>
        <dbReference type="ARBA" id="ARBA00022448"/>
    </source>
</evidence>
<reference evidence="13" key="1">
    <citation type="submission" date="2023-02" db="EMBL/GenBank/DDBJ databases">
        <title>Tahibacter soli sp. nov. isolated from soil.</title>
        <authorList>
            <person name="Baek J.H."/>
            <person name="Lee J.K."/>
            <person name="Choi D.G."/>
            <person name="Jeon C.O."/>
        </authorList>
    </citation>
    <scope>NUCLEOTIDE SEQUENCE</scope>
    <source>
        <strain evidence="13">BL</strain>
    </source>
</reference>
<dbReference type="EMBL" id="JAOVZO020000003">
    <property type="protein sequence ID" value="MDC8012070.1"/>
    <property type="molecule type" value="Genomic_DNA"/>
</dbReference>
<proteinExistence type="predicted"/>
<feature type="transmembrane region" description="Helical" evidence="11">
    <location>
        <begin position="369"/>
        <end position="389"/>
    </location>
</feature>
<keyword evidence="8" id="KW-0406">Ion transport</keyword>
<keyword evidence="5 11" id="KW-0812">Transmembrane</keyword>
<keyword evidence="9 11" id="KW-0472">Membrane</keyword>
<dbReference type="GO" id="GO:0015386">
    <property type="term" value="F:potassium:proton antiporter activity"/>
    <property type="evidence" value="ECO:0007669"/>
    <property type="project" value="TreeGrafter"/>
</dbReference>
<dbReference type="GO" id="GO:0015385">
    <property type="term" value="F:sodium:proton antiporter activity"/>
    <property type="evidence" value="ECO:0007669"/>
    <property type="project" value="InterPro"/>
</dbReference>
<dbReference type="GO" id="GO:0098719">
    <property type="term" value="P:sodium ion import across plasma membrane"/>
    <property type="evidence" value="ECO:0007669"/>
    <property type="project" value="TreeGrafter"/>
</dbReference>
<evidence type="ECO:0000256" key="11">
    <source>
        <dbReference type="SAM" id="Phobius"/>
    </source>
</evidence>
<dbReference type="InterPro" id="IPR018422">
    <property type="entry name" value="Cation/H_exchanger_CPA1"/>
</dbReference>
<evidence type="ECO:0000313" key="14">
    <source>
        <dbReference type="Proteomes" id="UP001139971"/>
    </source>
</evidence>
<dbReference type="PANTHER" id="PTHR10110">
    <property type="entry name" value="SODIUM/HYDROGEN EXCHANGER"/>
    <property type="match status" value="1"/>
</dbReference>
<evidence type="ECO:0000256" key="9">
    <source>
        <dbReference type="ARBA" id="ARBA00023136"/>
    </source>
</evidence>
<keyword evidence="6 11" id="KW-1133">Transmembrane helix</keyword>
<dbReference type="AlphaFoldDB" id="A0A9X3YIZ3"/>